<dbReference type="PROSITE" id="PS50883">
    <property type="entry name" value="EAL"/>
    <property type="match status" value="1"/>
</dbReference>
<dbReference type="InterPro" id="IPR001633">
    <property type="entry name" value="EAL_dom"/>
</dbReference>
<feature type="transmembrane region" description="Helical" evidence="1">
    <location>
        <begin position="102"/>
        <end position="127"/>
    </location>
</feature>
<dbReference type="FunFam" id="3.20.20.450:FF:000001">
    <property type="entry name" value="Cyclic di-GMP phosphodiesterase yahA"/>
    <property type="match status" value="1"/>
</dbReference>
<feature type="transmembrane region" description="Helical" evidence="1">
    <location>
        <begin position="212"/>
        <end position="233"/>
    </location>
</feature>
<feature type="transmembrane region" description="Helical" evidence="1">
    <location>
        <begin position="387"/>
        <end position="404"/>
    </location>
</feature>
<feature type="domain" description="EAL" evidence="2">
    <location>
        <begin position="768"/>
        <end position="1022"/>
    </location>
</feature>
<dbReference type="Proteomes" id="UP000694308">
    <property type="component" value="Unassembled WGS sequence"/>
</dbReference>
<evidence type="ECO:0000313" key="5">
    <source>
        <dbReference type="Proteomes" id="UP000694308"/>
    </source>
</evidence>
<keyword evidence="1" id="KW-1133">Transmembrane helix</keyword>
<accession>A0A949X4K0</accession>
<evidence type="ECO:0000259" key="3">
    <source>
        <dbReference type="PROSITE" id="PS50887"/>
    </source>
</evidence>
<dbReference type="RefSeq" id="WP_218323712.1">
    <property type="nucleotide sequence ID" value="NZ_JAEEGC010000191.1"/>
</dbReference>
<dbReference type="PANTHER" id="PTHR44757:SF2">
    <property type="entry name" value="BIOFILM ARCHITECTURE MAINTENANCE PROTEIN MBAA"/>
    <property type="match status" value="1"/>
</dbReference>
<dbReference type="EMBL" id="JAEEGC010000191">
    <property type="protein sequence ID" value="MBV7276634.1"/>
    <property type="molecule type" value="Genomic_DNA"/>
</dbReference>
<evidence type="ECO:0000259" key="2">
    <source>
        <dbReference type="PROSITE" id="PS50883"/>
    </source>
</evidence>
<keyword evidence="1" id="KW-0472">Membrane</keyword>
<feature type="transmembrane region" description="Helical" evidence="1">
    <location>
        <begin position="254"/>
        <end position="276"/>
    </location>
</feature>
<evidence type="ECO:0000256" key="1">
    <source>
        <dbReference type="SAM" id="Phobius"/>
    </source>
</evidence>
<feature type="transmembrane region" description="Helical" evidence="1">
    <location>
        <begin position="70"/>
        <end position="90"/>
    </location>
</feature>
<feature type="transmembrane region" description="Helical" evidence="1">
    <location>
        <begin position="335"/>
        <end position="351"/>
    </location>
</feature>
<evidence type="ECO:0000313" key="4">
    <source>
        <dbReference type="EMBL" id="MBV7276634.1"/>
    </source>
</evidence>
<feature type="domain" description="GGDEF" evidence="3">
    <location>
        <begin position="626"/>
        <end position="759"/>
    </location>
</feature>
<proteinExistence type="predicted"/>
<dbReference type="Pfam" id="PF00990">
    <property type="entry name" value="GGDEF"/>
    <property type="match status" value="1"/>
</dbReference>
<feature type="transmembrane region" description="Helical" evidence="1">
    <location>
        <begin position="282"/>
        <end position="300"/>
    </location>
</feature>
<protein>
    <submittedName>
        <fullName evidence="4">EAL domain-containing protein</fullName>
    </submittedName>
</protein>
<feature type="transmembrane region" description="Helical" evidence="1">
    <location>
        <begin position="312"/>
        <end position="329"/>
    </location>
</feature>
<comment type="caution">
    <text evidence="4">The sequence shown here is derived from an EMBL/GenBank/DDBJ whole genome shotgun (WGS) entry which is preliminary data.</text>
</comment>
<dbReference type="FunFam" id="3.30.70.270:FF:000001">
    <property type="entry name" value="Diguanylate cyclase domain protein"/>
    <property type="match status" value="1"/>
</dbReference>
<dbReference type="SMART" id="SM00052">
    <property type="entry name" value="EAL"/>
    <property type="match status" value="1"/>
</dbReference>
<feature type="transmembrane region" description="Helical" evidence="1">
    <location>
        <begin position="6"/>
        <end position="26"/>
    </location>
</feature>
<organism evidence="4 5">
    <name type="scientific">Clostridium thailandense</name>
    <dbReference type="NCBI Taxonomy" id="2794346"/>
    <lineage>
        <taxon>Bacteria</taxon>
        <taxon>Bacillati</taxon>
        <taxon>Bacillota</taxon>
        <taxon>Clostridia</taxon>
        <taxon>Eubacteriales</taxon>
        <taxon>Clostridiaceae</taxon>
        <taxon>Clostridium</taxon>
    </lineage>
</organism>
<keyword evidence="1" id="KW-0812">Transmembrane</keyword>
<dbReference type="PROSITE" id="PS50887">
    <property type="entry name" value="GGDEF"/>
    <property type="match status" value="1"/>
</dbReference>
<dbReference type="CDD" id="cd01948">
    <property type="entry name" value="EAL"/>
    <property type="match status" value="1"/>
</dbReference>
<dbReference type="SMART" id="SM00267">
    <property type="entry name" value="GGDEF"/>
    <property type="match status" value="1"/>
</dbReference>
<feature type="transmembrane region" description="Helical" evidence="1">
    <location>
        <begin position="180"/>
        <end position="200"/>
    </location>
</feature>
<dbReference type="AlphaFoldDB" id="A0A949X4K0"/>
<name>A0A949X4K0_9CLOT</name>
<dbReference type="NCBIfam" id="TIGR00254">
    <property type="entry name" value="GGDEF"/>
    <property type="match status" value="1"/>
</dbReference>
<feature type="transmembrane region" description="Helical" evidence="1">
    <location>
        <begin position="38"/>
        <end position="58"/>
    </location>
</feature>
<dbReference type="InterPro" id="IPR000160">
    <property type="entry name" value="GGDEF_dom"/>
</dbReference>
<dbReference type="InterPro" id="IPR052155">
    <property type="entry name" value="Biofilm_reg_signaling"/>
</dbReference>
<dbReference type="PANTHER" id="PTHR44757">
    <property type="entry name" value="DIGUANYLATE CYCLASE DGCP"/>
    <property type="match status" value="1"/>
</dbReference>
<sequence length="1023" mass="117309">MSIGQLLHILFYFSGIISIMIGIYVLYIDSKSKLNRTFFMLCISLSIWAIGFSMAIDAANLGTCMFWRRISAFGWGVMYSILLHSCLVFARKDILLKKWWFYLLLYAPAAVTIYIFAISNSMALQQYNLVRISLGWTNISINNGWDYFFYLYYLGYTICGLVIVWNCGRHSYSQQVKKQANLILSSSLIAFLLGTATDIICNSVYSKNILQIAPIINLIPIITVYYSIIQYGLMNPERVNETEVILNKSNRSKVYVNLSITLVVGGLVSFIVQYFFYNDFIHPLYSSAFILFLGGTIYILKIIKVDDYTKDFLLIVIISLTIPSVTLIFIEFSSVTIWAFSFLFIVISLLFNRLIVLTSIAISILSTQVLVWILKPETSLIIDKVDYMGRISILSITIWLAFYISKIYIKRLRQNADQLSLQRFISEISSDFINVNQSNIDEKMNWVIRILGKLFSIDRINIVLFDLENYTITFKNIWDVEGKSAARNHKYNIKKEHISWLMDNLMSYESIYISDVDMMPETAAQVKNKFKKRQITSLVAIPIAENEKTIRILEFTAINTAKEWQDEELRVLKIIANIFADALLKVEAEKEIRYMAYHDHLTGLPNRRLFKDRLNQVIALAKRTEKMIGLIFIDIDCFKTINDTLGHEGGDSLLKAVSEKLVNTVRESDTVSRFGGDEFLIMINGLSNEKDIINIVEKIMVILEQPFSIEGQEFNMTTSAGIAMYPFDGTETEILIKNADIAMYKAKEKGKNQYLICSPELKDEVLYKIKITNSLYRALEREEFYLNYQPQVNLSNGEIIGLEALIRWKHPELGLVSPAVFIPIAEQAGLINEIGEWVLRTACDQNKKWQIDGFSPVRMAVNVSANQLINPNFAMQIKNILEETVLNPKLLEVEITESAAMKGTNDIIKLLNDIRNFGIMISIDDFGTDYSSLSRLNELPIDKIKIDKRFIDGIEKGEKGKAIVRTIINLSKNLDLKVIAEGMENEEQLEFLKQELCDEVQGYYYYKPMSAQDIEKVLYKNSI</sequence>
<dbReference type="Pfam" id="PF16927">
    <property type="entry name" value="HisKA_7TM"/>
    <property type="match status" value="1"/>
</dbReference>
<dbReference type="CDD" id="cd01949">
    <property type="entry name" value="GGDEF"/>
    <property type="match status" value="1"/>
</dbReference>
<dbReference type="InterPro" id="IPR031621">
    <property type="entry name" value="HisKA_7TM"/>
</dbReference>
<feature type="transmembrane region" description="Helical" evidence="1">
    <location>
        <begin position="147"/>
        <end position="168"/>
    </location>
</feature>
<reference evidence="4" key="1">
    <citation type="submission" date="2020-12" db="EMBL/GenBank/DDBJ databases">
        <title>Clostridium thailandense sp. nov., a novel acetogenic bacterium isolated from peat land soil in Thailand.</title>
        <authorList>
            <person name="Chaikitkaew S."/>
            <person name="Birkeland N.K."/>
        </authorList>
    </citation>
    <scope>NUCLEOTIDE SEQUENCE</scope>
    <source>
        <strain evidence="4">PL3</strain>
    </source>
</reference>
<gene>
    <name evidence="4" type="ORF">I6U48_27560</name>
</gene>
<dbReference type="Pfam" id="PF00563">
    <property type="entry name" value="EAL"/>
    <property type="match status" value="1"/>
</dbReference>
<keyword evidence="5" id="KW-1185">Reference proteome</keyword>